<accession>A0A317V939</accession>
<sequence>MGVTFYLLLWFWWRTRLKKKKRKEKKKKLPFGDNASTMLVHRPGCQDTRIPRQDLNKGRRYRSGQSRPCSGQQESRPHIHEKCQAASREPLNKLTRPNAGHVYCRVAIIHR</sequence>
<dbReference type="EMBL" id="MSFL01000033">
    <property type="protein sequence ID" value="PWY69548.1"/>
    <property type="molecule type" value="Genomic_DNA"/>
</dbReference>
<evidence type="ECO:0000256" key="1">
    <source>
        <dbReference type="SAM" id="MobiDB-lite"/>
    </source>
</evidence>
<evidence type="ECO:0000313" key="2">
    <source>
        <dbReference type="EMBL" id="PWY69548.1"/>
    </source>
</evidence>
<evidence type="ECO:0000313" key="3">
    <source>
        <dbReference type="Proteomes" id="UP000247233"/>
    </source>
</evidence>
<dbReference type="Proteomes" id="UP000247233">
    <property type="component" value="Unassembled WGS sequence"/>
</dbReference>
<name>A0A317V939_9EURO</name>
<feature type="compositionally biased region" description="Polar residues" evidence="1">
    <location>
        <begin position="63"/>
        <end position="74"/>
    </location>
</feature>
<dbReference type="GeneID" id="37060419"/>
<comment type="caution">
    <text evidence="2">The sequence shown here is derived from an EMBL/GenBank/DDBJ whole genome shotgun (WGS) entry which is preliminary data.</text>
</comment>
<organism evidence="2 3">
    <name type="scientific">Aspergillus heteromorphus CBS 117.55</name>
    <dbReference type="NCBI Taxonomy" id="1448321"/>
    <lineage>
        <taxon>Eukaryota</taxon>
        <taxon>Fungi</taxon>
        <taxon>Dikarya</taxon>
        <taxon>Ascomycota</taxon>
        <taxon>Pezizomycotina</taxon>
        <taxon>Eurotiomycetes</taxon>
        <taxon>Eurotiomycetidae</taxon>
        <taxon>Eurotiales</taxon>
        <taxon>Aspergillaceae</taxon>
        <taxon>Aspergillus</taxon>
        <taxon>Aspergillus subgen. Circumdati</taxon>
    </lineage>
</organism>
<dbReference type="AlphaFoldDB" id="A0A317V939"/>
<gene>
    <name evidence="2" type="ORF">BO70DRAFT_147850</name>
</gene>
<keyword evidence="3" id="KW-1185">Reference proteome</keyword>
<proteinExistence type="predicted"/>
<feature type="region of interest" description="Disordered" evidence="1">
    <location>
        <begin position="42"/>
        <end position="82"/>
    </location>
</feature>
<protein>
    <submittedName>
        <fullName evidence="2">Uncharacterized protein</fullName>
    </submittedName>
</protein>
<reference evidence="2 3" key="1">
    <citation type="submission" date="2016-12" db="EMBL/GenBank/DDBJ databases">
        <title>The genomes of Aspergillus section Nigri reveals drivers in fungal speciation.</title>
        <authorList>
            <consortium name="DOE Joint Genome Institute"/>
            <person name="Vesth T.C."/>
            <person name="Nybo J."/>
            <person name="Theobald S."/>
            <person name="Brandl J."/>
            <person name="Frisvad J.C."/>
            <person name="Nielsen K.F."/>
            <person name="Lyhne E.K."/>
            <person name="Kogle M.E."/>
            <person name="Kuo A."/>
            <person name="Riley R."/>
            <person name="Clum A."/>
            <person name="Nolan M."/>
            <person name="Lipzen A."/>
            <person name="Salamov A."/>
            <person name="Henrissat B."/>
            <person name="Wiebenga A."/>
            <person name="De Vries R.P."/>
            <person name="Grigoriev I.V."/>
            <person name="Mortensen U.H."/>
            <person name="Andersen M.R."/>
            <person name="Baker S.E."/>
        </authorList>
    </citation>
    <scope>NUCLEOTIDE SEQUENCE [LARGE SCALE GENOMIC DNA]</scope>
    <source>
        <strain evidence="2 3">CBS 117.55</strain>
    </source>
</reference>
<dbReference type="RefSeq" id="XP_025395575.1">
    <property type="nucleotide sequence ID" value="XM_025538182.1"/>
</dbReference>
<dbReference type="VEuPathDB" id="FungiDB:BO70DRAFT_147850"/>